<proteinExistence type="predicted"/>
<dbReference type="EMBL" id="JAMD01000029">
    <property type="protein sequence ID" value="KEJ93739.1"/>
    <property type="molecule type" value="Genomic_DNA"/>
</dbReference>
<evidence type="ECO:0000256" key="2">
    <source>
        <dbReference type="ARBA" id="ARBA00022729"/>
    </source>
</evidence>
<feature type="chain" id="PRO_5001689981" description="C4-dicarboxylate ABC transporter substrate-binding protein" evidence="4">
    <location>
        <begin position="22"/>
        <end position="351"/>
    </location>
</feature>
<dbReference type="Gene3D" id="3.40.190.170">
    <property type="entry name" value="Bacterial extracellular solute-binding protein, family 7"/>
    <property type="match status" value="1"/>
</dbReference>
<dbReference type="InterPro" id="IPR018389">
    <property type="entry name" value="DctP_fam"/>
</dbReference>
<dbReference type="NCBIfam" id="NF037995">
    <property type="entry name" value="TRAP_S1"/>
    <property type="match status" value="1"/>
</dbReference>
<dbReference type="GO" id="GO:0042597">
    <property type="term" value="C:periplasmic space"/>
    <property type="evidence" value="ECO:0007669"/>
    <property type="project" value="UniProtKB-SubCell"/>
</dbReference>
<keyword evidence="6" id="KW-1185">Reference proteome</keyword>
<comment type="caution">
    <text evidence="5">The sequence shown here is derived from an EMBL/GenBank/DDBJ whole genome shotgun (WGS) entry which is preliminary data.</text>
</comment>
<keyword evidence="3" id="KW-0574">Periplasm</keyword>
<evidence type="ECO:0000256" key="1">
    <source>
        <dbReference type="ARBA" id="ARBA00004418"/>
    </source>
</evidence>
<feature type="signal peptide" evidence="4">
    <location>
        <begin position="1"/>
        <end position="21"/>
    </location>
</feature>
<gene>
    <name evidence="5" type="ORF">SUH3_13160</name>
</gene>
<sequence length="351" mass="37787">MKAAGFAMAMAITGAASVVQAQTELKLSYNQPATSAAWLEVIEPYATRLETLSEGKLTVARYPGEVLHPVADGFRAAATGITDVTSAWPLYQASSFALFHGLQLPGAMPSSDIATVRVMDELYAKYLRDEYERMRVKLAFNASTPSYDILASKPINSMDDLRGLRIRAGGSTATEIVERLGGIPVTMSITDSYTAFQQGVVDGIILASADMVAYRVYEVGKHYYQMGVARIAIPHAINAAFYDGLSPDLRSVVAEAGNAASYDYANMYTGLTESAIERMAQEGVTIVQASAEDQARITELLNPMWNDFVAQNGGEGSTAAAFAADMRELRDKYSAMSDADILALPPVEGLR</sequence>
<dbReference type="PANTHER" id="PTHR33376">
    <property type="match status" value="1"/>
</dbReference>
<evidence type="ECO:0008006" key="7">
    <source>
        <dbReference type="Google" id="ProtNLM"/>
    </source>
</evidence>
<dbReference type="Proteomes" id="UP000027746">
    <property type="component" value="Unassembled WGS sequence"/>
</dbReference>
<reference evidence="5 6" key="1">
    <citation type="submission" date="2014-01" db="EMBL/GenBank/DDBJ databases">
        <title>Sulfitobacter sp. H3 (MCCC 1A00686) Genome Sequencing.</title>
        <authorList>
            <person name="Lai Q."/>
            <person name="Hong Z."/>
        </authorList>
    </citation>
    <scope>NUCLEOTIDE SEQUENCE [LARGE SCALE GENOMIC DNA]</scope>
    <source>
        <strain evidence="5 6">H3</strain>
    </source>
</reference>
<evidence type="ECO:0000313" key="6">
    <source>
        <dbReference type="Proteomes" id="UP000027746"/>
    </source>
</evidence>
<name>A0A073IVD2_9RHOB</name>
<comment type="subcellular location">
    <subcellularLocation>
        <location evidence="1">Periplasm</location>
    </subcellularLocation>
</comment>
<protein>
    <recommendedName>
        <fullName evidence="7">C4-dicarboxylate ABC transporter substrate-binding protein</fullName>
    </recommendedName>
</protein>
<dbReference type="GO" id="GO:0055085">
    <property type="term" value="P:transmembrane transport"/>
    <property type="evidence" value="ECO:0007669"/>
    <property type="project" value="InterPro"/>
</dbReference>
<evidence type="ECO:0000313" key="5">
    <source>
        <dbReference type="EMBL" id="KEJ93739.1"/>
    </source>
</evidence>
<dbReference type="PANTHER" id="PTHR33376:SF15">
    <property type="entry name" value="BLL6794 PROTEIN"/>
    <property type="match status" value="1"/>
</dbReference>
<evidence type="ECO:0000256" key="3">
    <source>
        <dbReference type="ARBA" id="ARBA00022764"/>
    </source>
</evidence>
<dbReference type="AlphaFoldDB" id="A0A073IVD2"/>
<keyword evidence="2 4" id="KW-0732">Signal</keyword>
<dbReference type="Pfam" id="PF03480">
    <property type="entry name" value="DctP"/>
    <property type="match status" value="1"/>
</dbReference>
<accession>A0A073IVD2</accession>
<organism evidence="5 6">
    <name type="scientific">Pseudosulfitobacter pseudonitzschiae</name>
    <dbReference type="NCBI Taxonomy" id="1402135"/>
    <lineage>
        <taxon>Bacteria</taxon>
        <taxon>Pseudomonadati</taxon>
        <taxon>Pseudomonadota</taxon>
        <taxon>Alphaproteobacteria</taxon>
        <taxon>Rhodobacterales</taxon>
        <taxon>Roseobacteraceae</taxon>
        <taxon>Pseudosulfitobacter</taxon>
    </lineage>
</organism>
<evidence type="ECO:0000256" key="4">
    <source>
        <dbReference type="SAM" id="SignalP"/>
    </source>
</evidence>
<dbReference type="InterPro" id="IPR038404">
    <property type="entry name" value="TRAP_DctP_sf"/>
</dbReference>